<name>A0AAD9YGF1_COLKA</name>
<dbReference type="AlphaFoldDB" id="A0AAD9YGF1"/>
<comment type="caution">
    <text evidence="1">The sequence shown here is derived from an EMBL/GenBank/DDBJ whole genome shotgun (WGS) entry which is preliminary data.</text>
</comment>
<sequence>MDRMATEVISVTTDWVALGNILSQGELGAAAWEAIVEQITNMMNETRMRLHRHADNGKTVRNLERSLGKNDRLDKNIRLELEQHHQWAERLTEELKQLTSWRDEMSSVSPRDT</sequence>
<evidence type="ECO:0000313" key="2">
    <source>
        <dbReference type="Proteomes" id="UP001281614"/>
    </source>
</evidence>
<accession>A0AAD9YGF1</accession>
<dbReference type="EMBL" id="VYYT01000135">
    <property type="protein sequence ID" value="KAK2764759.1"/>
    <property type="molecule type" value="Genomic_DNA"/>
</dbReference>
<protein>
    <submittedName>
        <fullName evidence="1">Uncharacterized protein</fullName>
    </submittedName>
</protein>
<dbReference type="Proteomes" id="UP001281614">
    <property type="component" value="Unassembled WGS sequence"/>
</dbReference>
<organism evidence="1 2">
    <name type="scientific">Colletotrichum kahawae</name>
    <name type="common">Coffee berry disease fungus</name>
    <dbReference type="NCBI Taxonomy" id="34407"/>
    <lineage>
        <taxon>Eukaryota</taxon>
        <taxon>Fungi</taxon>
        <taxon>Dikarya</taxon>
        <taxon>Ascomycota</taxon>
        <taxon>Pezizomycotina</taxon>
        <taxon>Sordariomycetes</taxon>
        <taxon>Hypocreomycetidae</taxon>
        <taxon>Glomerellales</taxon>
        <taxon>Glomerellaceae</taxon>
        <taxon>Colletotrichum</taxon>
        <taxon>Colletotrichum gloeosporioides species complex</taxon>
    </lineage>
</organism>
<proteinExistence type="predicted"/>
<gene>
    <name evidence="1" type="ORF">CKAH01_04924</name>
</gene>
<keyword evidence="2" id="KW-1185">Reference proteome</keyword>
<reference evidence="1" key="1">
    <citation type="submission" date="2023-02" db="EMBL/GenBank/DDBJ databases">
        <title>Colletotrichum kahawae CIFC_Que2 genome sequencing and assembly.</title>
        <authorList>
            <person name="Baroncelli R."/>
        </authorList>
    </citation>
    <scope>NUCLEOTIDE SEQUENCE</scope>
    <source>
        <strain evidence="1">CIFC_Que2</strain>
    </source>
</reference>
<evidence type="ECO:0000313" key="1">
    <source>
        <dbReference type="EMBL" id="KAK2764759.1"/>
    </source>
</evidence>